<name>A0A448WEG8_9PLAT</name>
<sequence length="189" mass="20677">MHQGCLSDALRTDALLQAIWRPLEPGDRLNVGTLSRCEAMRKQDSINTLSTPNGISRGDSVPSGADGGAGGDGAGEVGGDVVSDGNMGVVQRPRHSANQMLHQELAASEIVAKALRANLYEIIRVLVHRHATIGDVKDFFRFITTCRISELVSDFTHCLAKITDLLLRPQTFDLRDTSDHCRYYEFNSP</sequence>
<evidence type="ECO:0000256" key="1">
    <source>
        <dbReference type="SAM" id="MobiDB-lite"/>
    </source>
</evidence>
<feature type="region of interest" description="Disordered" evidence="1">
    <location>
        <begin position="45"/>
        <end position="78"/>
    </location>
</feature>
<comment type="caution">
    <text evidence="2">The sequence shown here is derived from an EMBL/GenBank/DDBJ whole genome shotgun (WGS) entry which is preliminary data.</text>
</comment>
<keyword evidence="3" id="KW-1185">Reference proteome</keyword>
<evidence type="ECO:0000313" key="2">
    <source>
        <dbReference type="EMBL" id="VEL09817.1"/>
    </source>
</evidence>
<proteinExistence type="predicted"/>
<dbReference type="Proteomes" id="UP000784294">
    <property type="component" value="Unassembled WGS sequence"/>
</dbReference>
<protein>
    <submittedName>
        <fullName evidence="2">Uncharacterized protein</fullName>
    </submittedName>
</protein>
<gene>
    <name evidence="2" type="ORF">PXEA_LOCUS3257</name>
</gene>
<dbReference type="EMBL" id="CAAALY010007325">
    <property type="protein sequence ID" value="VEL09817.1"/>
    <property type="molecule type" value="Genomic_DNA"/>
</dbReference>
<accession>A0A448WEG8</accession>
<dbReference type="AlphaFoldDB" id="A0A448WEG8"/>
<feature type="compositionally biased region" description="Gly residues" evidence="1">
    <location>
        <begin position="65"/>
        <end position="78"/>
    </location>
</feature>
<reference evidence="2" key="1">
    <citation type="submission" date="2018-11" db="EMBL/GenBank/DDBJ databases">
        <authorList>
            <consortium name="Pathogen Informatics"/>
        </authorList>
    </citation>
    <scope>NUCLEOTIDE SEQUENCE</scope>
</reference>
<evidence type="ECO:0000313" key="3">
    <source>
        <dbReference type="Proteomes" id="UP000784294"/>
    </source>
</evidence>
<feature type="compositionally biased region" description="Polar residues" evidence="1">
    <location>
        <begin position="45"/>
        <end position="54"/>
    </location>
</feature>
<organism evidence="2 3">
    <name type="scientific">Protopolystoma xenopodis</name>
    <dbReference type="NCBI Taxonomy" id="117903"/>
    <lineage>
        <taxon>Eukaryota</taxon>
        <taxon>Metazoa</taxon>
        <taxon>Spiralia</taxon>
        <taxon>Lophotrochozoa</taxon>
        <taxon>Platyhelminthes</taxon>
        <taxon>Monogenea</taxon>
        <taxon>Polyopisthocotylea</taxon>
        <taxon>Polystomatidea</taxon>
        <taxon>Polystomatidae</taxon>
        <taxon>Protopolystoma</taxon>
    </lineage>
</organism>